<dbReference type="EMBL" id="JACHWZ010000007">
    <property type="protein sequence ID" value="MBB3061120.1"/>
    <property type="molecule type" value="Genomic_DNA"/>
</dbReference>
<dbReference type="Pfam" id="PF07584">
    <property type="entry name" value="BatA"/>
    <property type="match status" value="1"/>
</dbReference>
<dbReference type="InterPro" id="IPR011933">
    <property type="entry name" value="Double_TM_dom"/>
</dbReference>
<evidence type="ECO:0000313" key="3">
    <source>
        <dbReference type="EMBL" id="MBB3061120.1"/>
    </source>
</evidence>
<evidence type="ECO:0000313" key="4">
    <source>
        <dbReference type="Proteomes" id="UP000535937"/>
    </source>
</evidence>
<keyword evidence="1" id="KW-0472">Membrane</keyword>
<keyword evidence="1" id="KW-0812">Transmembrane</keyword>
<feature type="transmembrane region" description="Helical" evidence="1">
    <location>
        <begin position="56"/>
        <end position="77"/>
    </location>
</feature>
<protein>
    <recommendedName>
        <fullName evidence="2">Aerotolerance regulator N-terminal domain-containing protein</fullName>
    </recommendedName>
</protein>
<feature type="domain" description="Aerotolerance regulator N-terminal" evidence="2">
    <location>
        <begin position="1"/>
        <end position="75"/>
    </location>
</feature>
<proteinExistence type="predicted"/>
<dbReference type="NCBIfam" id="TIGR02226">
    <property type="entry name" value="two_anch"/>
    <property type="match status" value="1"/>
</dbReference>
<gene>
    <name evidence="3" type="ORF">FHS09_001950</name>
</gene>
<comment type="caution">
    <text evidence="3">The sequence shown here is derived from an EMBL/GenBank/DDBJ whole genome shotgun (WGS) entry which is preliminary data.</text>
</comment>
<reference evidence="3 4" key="1">
    <citation type="submission" date="2020-08" db="EMBL/GenBank/DDBJ databases">
        <title>Genomic Encyclopedia of Type Strains, Phase III (KMG-III): the genomes of soil and plant-associated and newly described type strains.</title>
        <authorList>
            <person name="Whitman W."/>
        </authorList>
    </citation>
    <scope>NUCLEOTIDE SEQUENCE [LARGE SCALE GENOMIC DNA]</scope>
    <source>
        <strain evidence="3 4">CECT 8799</strain>
    </source>
</reference>
<name>A0A7W4ZAC1_9GAMM</name>
<dbReference type="InterPro" id="IPR024163">
    <property type="entry name" value="Aerotolerance_reg_N"/>
</dbReference>
<dbReference type="AlphaFoldDB" id="A0A7W4ZAC1"/>
<feature type="transmembrane region" description="Helical" evidence="1">
    <location>
        <begin position="6"/>
        <end position="24"/>
    </location>
</feature>
<evidence type="ECO:0000259" key="2">
    <source>
        <dbReference type="Pfam" id="PF07584"/>
    </source>
</evidence>
<organism evidence="3 4">
    <name type="scientific">Microbulbifer rhizosphaerae</name>
    <dbReference type="NCBI Taxonomy" id="1562603"/>
    <lineage>
        <taxon>Bacteria</taxon>
        <taxon>Pseudomonadati</taxon>
        <taxon>Pseudomonadota</taxon>
        <taxon>Gammaproteobacteria</taxon>
        <taxon>Cellvibrionales</taxon>
        <taxon>Microbulbiferaceae</taxon>
        <taxon>Microbulbifer</taxon>
    </lineage>
</organism>
<keyword evidence="1" id="KW-1133">Transmembrane helix</keyword>
<keyword evidence="4" id="KW-1185">Reference proteome</keyword>
<dbReference type="Proteomes" id="UP000535937">
    <property type="component" value="Unassembled WGS sequence"/>
</dbReference>
<sequence length="383" mass="43272">MLWQSSQWLWLLAALAIPLLIHLLRRDATREITFAAVHWLQRKRQHKKRLLLREKWLLLLRLLLFALLAILLAQPLLQRDNEASEKVLLVDPRIERAELETFLGESPGFASVLWLLPDPMLISESRPQAPDLWRTLSNLADAGEFRRAHILLRNAQNPSGHGALSVSPYWQWHALENGSKENSSPLPRLALLGEGPPWLEAVLRQLQGTAAPQLELQKLTAASLAGASEQDWLIYDTAGELPVALQQFIRDGGLLITDRRVQPTEEIQFVEIAGGEALQAAALGRGSWLRYGRDWHSADFFHRPDLPEKLWQQWCAQDWALQARGRGLWSIDTPPGIAVADAEVHRFRLMPIEQWLLLAFVLLLALERIVALARPAAGSDGHD</sequence>
<accession>A0A7W4ZAC1</accession>
<dbReference type="RefSeq" id="WP_183459206.1">
    <property type="nucleotide sequence ID" value="NZ_JACHWZ010000007.1"/>
</dbReference>
<evidence type="ECO:0000256" key="1">
    <source>
        <dbReference type="SAM" id="Phobius"/>
    </source>
</evidence>